<proteinExistence type="predicted"/>
<feature type="domain" description="PPM-type phosphatase" evidence="1">
    <location>
        <begin position="18"/>
        <end position="104"/>
    </location>
</feature>
<dbReference type="InterPro" id="IPR036457">
    <property type="entry name" value="PPM-type-like_dom_sf"/>
</dbReference>
<dbReference type="AlphaFoldDB" id="A0A0F3GS81"/>
<feature type="non-terminal residue" evidence="2">
    <location>
        <position position="107"/>
    </location>
</feature>
<accession>A0A0F3GS81</accession>
<sequence length="107" mass="11280">MGGQEDYFASFSPVKEVVNSDSGFLAVVADGMGGHTGGAKASVLAVNTFIEAYKRKTTRQTISDALSNALAIANKRLVETNIKTGQDSDMGTTLAAAVVHANRLFWV</sequence>
<organism evidence="2 3">
    <name type="scientific">Candidatus Magnetobacterium bavaricum</name>
    <dbReference type="NCBI Taxonomy" id="29290"/>
    <lineage>
        <taxon>Bacteria</taxon>
        <taxon>Pseudomonadati</taxon>
        <taxon>Nitrospirota</taxon>
        <taxon>Thermodesulfovibrionia</taxon>
        <taxon>Thermodesulfovibrionales</taxon>
        <taxon>Candidatus Magnetobacteriaceae</taxon>
        <taxon>Candidatus Magnetobacterium</taxon>
    </lineage>
</organism>
<evidence type="ECO:0000313" key="2">
    <source>
        <dbReference type="EMBL" id="KJU84764.1"/>
    </source>
</evidence>
<protein>
    <submittedName>
        <fullName evidence="2">Protein serine/threonine phosphatase</fullName>
    </submittedName>
</protein>
<gene>
    <name evidence="2" type="ORF">MBAV_003042</name>
</gene>
<dbReference type="SUPFAM" id="SSF81606">
    <property type="entry name" value="PP2C-like"/>
    <property type="match status" value="1"/>
</dbReference>
<dbReference type="Gene3D" id="3.60.40.10">
    <property type="entry name" value="PPM-type phosphatase domain"/>
    <property type="match status" value="1"/>
</dbReference>
<keyword evidence="3" id="KW-1185">Reference proteome</keyword>
<dbReference type="Pfam" id="PF13672">
    <property type="entry name" value="PP2C_2"/>
    <property type="match status" value="1"/>
</dbReference>
<dbReference type="EMBL" id="LACI01001302">
    <property type="protein sequence ID" value="KJU84764.1"/>
    <property type="molecule type" value="Genomic_DNA"/>
</dbReference>
<comment type="caution">
    <text evidence="2">The sequence shown here is derived from an EMBL/GenBank/DDBJ whole genome shotgun (WGS) entry which is preliminary data.</text>
</comment>
<evidence type="ECO:0000313" key="3">
    <source>
        <dbReference type="Proteomes" id="UP000033423"/>
    </source>
</evidence>
<name>A0A0F3GS81_9BACT</name>
<dbReference type="InterPro" id="IPR001932">
    <property type="entry name" value="PPM-type_phosphatase-like_dom"/>
</dbReference>
<reference evidence="2 3" key="1">
    <citation type="submission" date="2015-02" db="EMBL/GenBank/DDBJ databases">
        <title>Single-cell genomics of uncultivated deep-branching MTB reveals a conserved set of magnetosome genes.</title>
        <authorList>
            <person name="Kolinko S."/>
            <person name="Richter M."/>
            <person name="Glockner F.O."/>
            <person name="Brachmann A."/>
            <person name="Schuler D."/>
        </authorList>
    </citation>
    <scope>NUCLEOTIDE SEQUENCE [LARGE SCALE GENOMIC DNA]</scope>
    <source>
        <strain evidence="2">TM-1</strain>
    </source>
</reference>
<evidence type="ECO:0000259" key="1">
    <source>
        <dbReference type="Pfam" id="PF13672"/>
    </source>
</evidence>
<dbReference type="Proteomes" id="UP000033423">
    <property type="component" value="Unassembled WGS sequence"/>
</dbReference>